<feature type="transmembrane region" description="Helical" evidence="12">
    <location>
        <begin position="290"/>
        <end position="308"/>
    </location>
</feature>
<feature type="transmembrane region" description="Helical" evidence="12">
    <location>
        <begin position="43"/>
        <end position="69"/>
    </location>
</feature>
<evidence type="ECO:0000256" key="2">
    <source>
        <dbReference type="ARBA" id="ARBA00009295"/>
    </source>
</evidence>
<dbReference type="AlphaFoldDB" id="A0AAW1MD61"/>
<feature type="transmembrane region" description="Helical" evidence="12">
    <location>
        <begin position="227"/>
        <end position="246"/>
    </location>
</feature>
<feature type="transmembrane region" description="Helical" evidence="12">
    <location>
        <begin position="81"/>
        <end position="99"/>
    </location>
</feature>
<protein>
    <submittedName>
        <fullName evidence="13">Uncharacterized protein</fullName>
    </submittedName>
</protein>
<dbReference type="EMBL" id="JASPKY010000066">
    <property type="protein sequence ID" value="KAK9743779.1"/>
    <property type="molecule type" value="Genomic_DNA"/>
</dbReference>
<evidence type="ECO:0000256" key="10">
    <source>
        <dbReference type="ARBA" id="ARBA00023160"/>
    </source>
</evidence>
<evidence type="ECO:0000313" key="13">
    <source>
        <dbReference type="EMBL" id="KAK9743779.1"/>
    </source>
</evidence>
<keyword evidence="9 12" id="KW-0472">Membrane</keyword>
<comment type="domain">
    <text evidence="11">The histidine box domains are involved in binding the catalytic metal ions.</text>
</comment>
<dbReference type="PANTHER" id="PTHR11351">
    <property type="entry name" value="ACYL-COA DESATURASE"/>
    <property type="match status" value="1"/>
</dbReference>
<keyword evidence="14" id="KW-1185">Reference proteome</keyword>
<accession>A0AAW1MD61</accession>
<keyword evidence="10 11" id="KW-0275">Fatty acid biosynthesis</keyword>
<feature type="transmembrane region" description="Helical" evidence="12">
    <location>
        <begin position="18"/>
        <end position="37"/>
    </location>
</feature>
<evidence type="ECO:0000256" key="4">
    <source>
        <dbReference type="ARBA" id="ARBA00022692"/>
    </source>
</evidence>
<evidence type="ECO:0000256" key="6">
    <source>
        <dbReference type="ARBA" id="ARBA00022989"/>
    </source>
</evidence>
<name>A0AAW1MD61_POPJA</name>
<keyword evidence="8" id="KW-0443">Lipid metabolism</keyword>
<organism evidence="13 14">
    <name type="scientific">Popillia japonica</name>
    <name type="common">Japanese beetle</name>
    <dbReference type="NCBI Taxonomy" id="7064"/>
    <lineage>
        <taxon>Eukaryota</taxon>
        <taxon>Metazoa</taxon>
        <taxon>Ecdysozoa</taxon>
        <taxon>Arthropoda</taxon>
        <taxon>Hexapoda</taxon>
        <taxon>Insecta</taxon>
        <taxon>Pterygota</taxon>
        <taxon>Neoptera</taxon>
        <taxon>Endopterygota</taxon>
        <taxon>Coleoptera</taxon>
        <taxon>Polyphaga</taxon>
        <taxon>Scarabaeiformia</taxon>
        <taxon>Scarabaeidae</taxon>
        <taxon>Rutelinae</taxon>
        <taxon>Popillia</taxon>
    </lineage>
</organism>
<dbReference type="GO" id="GO:0005789">
    <property type="term" value="C:endoplasmic reticulum membrane"/>
    <property type="evidence" value="ECO:0007669"/>
    <property type="project" value="TreeGrafter"/>
</dbReference>
<keyword evidence="6 12" id="KW-1133">Transmembrane helix</keyword>
<comment type="cofactor">
    <cofactor evidence="11">
        <name>Fe(2+)</name>
        <dbReference type="ChEBI" id="CHEBI:29033"/>
    </cofactor>
</comment>
<feature type="transmembrane region" description="Helical" evidence="12">
    <location>
        <begin position="371"/>
        <end position="387"/>
    </location>
</feature>
<sequence>MAALKDATDYKFSRENNFVVVMLYLNLHVMGVYALFLMKNATIYTFIFGLFLIWLGVLGATAGAHRLWAHKSYTADIKLRIFLMICFCISGQGTIYNWVLEHRLHHKYFGTKKDPFNHNKSIWNLQILSRITRPVGGYDKLKEAVDMSDVEEDGVVMFQKKYFAVLYIIFALLLPVNAPADLTKIKFSTTYQRGLVTISNSLDTARSHTMAALKDATDYKFSRENNFVVVMLYLNLHVMGVYALFLMKNATIYTFIFGLFLIWLGVLGATAGAHRLWAHKSYTADIKLRIFLMICFCISGQGTIYNWVLEHRLHHKYFGTKKDPFNHNKSIWNLQILSRITRPVGGYDKLKEAVDMSDVEEDGVVMFQKKYFAVLYIIFALLLPVNAPAEYWGESLRESIFIIGILRYLITLHLISLIETSSKIWGCSYNIENDNDKKLVDTIEKMDWMTYHYIAPWDYQSNEFGFYGNDVTSVFIRLCERIKLANSLKTMDGHIIGQAIQMSMVTNKSVTDCLNDGQFIDVGHTKFQQSHSLIRS</sequence>
<dbReference type="PRINTS" id="PR00075">
    <property type="entry name" value="FACDDSATRASE"/>
</dbReference>
<comment type="caution">
    <text evidence="13">The sequence shown here is derived from an EMBL/GenBank/DDBJ whole genome shotgun (WGS) entry which is preliminary data.</text>
</comment>
<keyword evidence="4 11" id="KW-0812">Transmembrane</keyword>
<keyword evidence="3 11" id="KW-0444">Lipid biosynthesis</keyword>
<comment type="similarity">
    <text evidence="2 11">Belongs to the fatty acid desaturase type 1 family.</text>
</comment>
<gene>
    <name evidence="13" type="ORF">QE152_g8322</name>
</gene>
<dbReference type="GO" id="GO:0005506">
    <property type="term" value="F:iron ion binding"/>
    <property type="evidence" value="ECO:0007669"/>
    <property type="project" value="TreeGrafter"/>
</dbReference>
<evidence type="ECO:0000256" key="8">
    <source>
        <dbReference type="ARBA" id="ARBA00023098"/>
    </source>
</evidence>
<feature type="transmembrane region" description="Helical" evidence="12">
    <location>
        <begin position="399"/>
        <end position="418"/>
    </location>
</feature>
<evidence type="ECO:0000256" key="3">
    <source>
        <dbReference type="ARBA" id="ARBA00022516"/>
    </source>
</evidence>
<reference evidence="13 14" key="1">
    <citation type="journal article" date="2024" name="BMC Genomics">
        <title>De novo assembly and annotation of Popillia japonica's genome with initial clues to its potential as an invasive pest.</title>
        <authorList>
            <person name="Cucini C."/>
            <person name="Boschi S."/>
            <person name="Funari R."/>
            <person name="Cardaioli E."/>
            <person name="Iannotti N."/>
            <person name="Marturano G."/>
            <person name="Paoli F."/>
            <person name="Bruttini M."/>
            <person name="Carapelli A."/>
            <person name="Frati F."/>
            <person name="Nardi F."/>
        </authorList>
    </citation>
    <scope>NUCLEOTIDE SEQUENCE [LARGE SCALE GENOMIC DNA]</scope>
    <source>
        <strain evidence="13">DMR45628</strain>
    </source>
</reference>
<proteinExistence type="inferred from homology"/>
<evidence type="ECO:0000256" key="7">
    <source>
        <dbReference type="ARBA" id="ARBA00023002"/>
    </source>
</evidence>
<dbReference type="GO" id="GO:0004768">
    <property type="term" value="F:stearoyl-CoA 9-desaturase activity"/>
    <property type="evidence" value="ECO:0007669"/>
    <property type="project" value="TreeGrafter"/>
</dbReference>
<keyword evidence="7 11" id="KW-0560">Oxidoreductase</keyword>
<keyword evidence="5" id="KW-0276">Fatty acid metabolism</keyword>
<evidence type="ECO:0000256" key="5">
    <source>
        <dbReference type="ARBA" id="ARBA00022832"/>
    </source>
</evidence>
<comment type="subcellular location">
    <subcellularLocation>
        <location evidence="1">Membrane</location>
        <topology evidence="1">Multi-pass membrane protein</topology>
    </subcellularLocation>
</comment>
<dbReference type="Proteomes" id="UP001458880">
    <property type="component" value="Unassembled WGS sequence"/>
</dbReference>
<dbReference type="InterPro" id="IPR015876">
    <property type="entry name" value="Acyl-CoA_DS"/>
</dbReference>
<feature type="transmembrane region" description="Helical" evidence="12">
    <location>
        <begin position="252"/>
        <end position="278"/>
    </location>
</feature>
<evidence type="ECO:0000313" key="14">
    <source>
        <dbReference type="Proteomes" id="UP001458880"/>
    </source>
</evidence>
<dbReference type="PANTHER" id="PTHR11351:SF26">
    <property type="entry name" value="FATTY ACID DESATURASE DOMAIN-CONTAINING PROTEIN"/>
    <property type="match status" value="1"/>
</dbReference>
<dbReference type="GO" id="GO:0006636">
    <property type="term" value="P:unsaturated fatty acid biosynthetic process"/>
    <property type="evidence" value="ECO:0007669"/>
    <property type="project" value="TreeGrafter"/>
</dbReference>
<evidence type="ECO:0000256" key="11">
    <source>
        <dbReference type="RuleBase" id="RU000581"/>
    </source>
</evidence>
<evidence type="ECO:0000256" key="9">
    <source>
        <dbReference type="ARBA" id="ARBA00023136"/>
    </source>
</evidence>
<evidence type="ECO:0000256" key="1">
    <source>
        <dbReference type="ARBA" id="ARBA00004141"/>
    </source>
</evidence>
<feature type="transmembrane region" description="Helical" evidence="12">
    <location>
        <begin position="162"/>
        <end position="180"/>
    </location>
</feature>
<evidence type="ECO:0000256" key="12">
    <source>
        <dbReference type="SAM" id="Phobius"/>
    </source>
</evidence>